<name>A0ABX0URS3_9BACT</name>
<sequence length="408" mass="46159">MEAEKDFSDVHQAEAEVDMVNLKSLPNPPEQALQNVGWNWMLGTDTAPYVVNDVVIVGEEQATQYYDAANTLYDMLVEAGQHVIDKDLFKEMGIPDNLIEMIKLSWEDDRQVHLYGRFDLAGGFDGESVKLIEFNADTATCIPETSVVQWAHLRMNALDDSRQFNTLYETLVGQFRYIREANSDLSPSILFSAMRGFPEDDTNVALLTEAAREAGFDTEFAYIDDVEFSNGEGIFFQDGDTSNFIRFDFWFKLVPWEYIGLDEPELAGMLTEIVKNRKALILNPAYTLLFQSKYILKVLWDLYPYHPLLLQTERYLLPHKKSVSKVLFGREGANVSIVEKGGDISEAVEGEYANQSKVYQEYVTFPVDANGHSYQAGIFYAGEACALGFRRGGKILDNTAQFVGHIIE</sequence>
<evidence type="ECO:0000256" key="4">
    <source>
        <dbReference type="ARBA" id="ARBA00022840"/>
    </source>
</evidence>
<feature type="domain" description="Glutathionylspermidine synthase pre-ATP-grasp-like" evidence="6">
    <location>
        <begin position="30"/>
        <end position="407"/>
    </location>
</feature>
<keyword evidence="8" id="KW-1185">Reference proteome</keyword>
<dbReference type="EMBL" id="JAASQJ010000006">
    <property type="protein sequence ID" value="NIJ55691.1"/>
    <property type="molecule type" value="Genomic_DNA"/>
</dbReference>
<dbReference type="InterPro" id="IPR016185">
    <property type="entry name" value="PreATP-grasp_dom_sf"/>
</dbReference>
<accession>A0ABX0URS3</accession>
<dbReference type="SUPFAM" id="SSF56059">
    <property type="entry name" value="Glutathione synthetase ATP-binding domain-like"/>
    <property type="match status" value="1"/>
</dbReference>
<evidence type="ECO:0000259" key="6">
    <source>
        <dbReference type="Pfam" id="PF03738"/>
    </source>
</evidence>
<evidence type="ECO:0000256" key="1">
    <source>
        <dbReference type="ARBA" id="ARBA00022598"/>
    </source>
</evidence>
<evidence type="ECO:0000313" key="7">
    <source>
        <dbReference type="EMBL" id="NIJ55691.1"/>
    </source>
</evidence>
<keyword evidence="3" id="KW-0547">Nucleotide-binding</keyword>
<comment type="caution">
    <text evidence="7">The sequence shown here is derived from an EMBL/GenBank/DDBJ whole genome shotgun (WGS) entry which is preliminary data.</text>
</comment>
<evidence type="ECO:0000313" key="8">
    <source>
        <dbReference type="Proteomes" id="UP001179181"/>
    </source>
</evidence>
<organism evidence="7 8">
    <name type="scientific">Dyadobacter arcticus</name>
    <dbReference type="NCBI Taxonomy" id="1078754"/>
    <lineage>
        <taxon>Bacteria</taxon>
        <taxon>Pseudomonadati</taxon>
        <taxon>Bacteroidota</taxon>
        <taxon>Cytophagia</taxon>
        <taxon>Cytophagales</taxon>
        <taxon>Spirosomataceae</taxon>
        <taxon>Dyadobacter</taxon>
    </lineage>
</organism>
<gene>
    <name evidence="7" type="ORF">FHS68_004884</name>
</gene>
<evidence type="ECO:0000256" key="3">
    <source>
        <dbReference type="ARBA" id="ARBA00022741"/>
    </source>
</evidence>
<keyword evidence="5" id="KW-0460">Magnesium</keyword>
<dbReference type="SUPFAM" id="SSF52440">
    <property type="entry name" value="PreATP-grasp domain"/>
    <property type="match status" value="1"/>
</dbReference>
<protein>
    <submittedName>
        <fullName evidence="7">Glutathionylspermidine synthase</fullName>
    </submittedName>
</protein>
<dbReference type="InterPro" id="IPR005494">
    <property type="entry name" value="GSPS_pre-ATP-grasp-like_dom"/>
</dbReference>
<keyword evidence="4" id="KW-0067">ATP-binding</keyword>
<evidence type="ECO:0000256" key="2">
    <source>
        <dbReference type="ARBA" id="ARBA00022723"/>
    </source>
</evidence>
<keyword evidence="2" id="KW-0479">Metal-binding</keyword>
<dbReference type="Proteomes" id="UP001179181">
    <property type="component" value="Unassembled WGS sequence"/>
</dbReference>
<dbReference type="Pfam" id="PF03738">
    <property type="entry name" value="GSP_synth"/>
    <property type="match status" value="1"/>
</dbReference>
<proteinExistence type="predicted"/>
<dbReference type="Gene3D" id="3.30.1490.330">
    <property type="match status" value="1"/>
</dbReference>
<reference evidence="7 8" key="1">
    <citation type="submission" date="2020-03" db="EMBL/GenBank/DDBJ databases">
        <title>Genomic Encyclopedia of Type Strains, Phase IV (KMG-IV): sequencing the most valuable type-strain genomes for metagenomic binning, comparative biology and taxonomic classification.</title>
        <authorList>
            <person name="Goeker M."/>
        </authorList>
    </citation>
    <scope>NUCLEOTIDE SEQUENCE [LARGE SCALE GENOMIC DNA]</scope>
    <source>
        <strain evidence="7 8">DSM 102865</strain>
    </source>
</reference>
<evidence type="ECO:0000256" key="5">
    <source>
        <dbReference type="ARBA" id="ARBA00022842"/>
    </source>
</evidence>
<keyword evidence="1" id="KW-0436">Ligase</keyword>